<dbReference type="RefSeq" id="WP_182543587.1">
    <property type="nucleotide sequence ID" value="NZ_JACGWZ010000001.1"/>
</dbReference>
<gene>
    <name evidence="2" type="ORF">FHX42_001532</name>
</gene>
<proteinExistence type="predicted"/>
<dbReference type="Proteomes" id="UP000569329">
    <property type="component" value="Unassembled WGS sequence"/>
</dbReference>
<dbReference type="EMBL" id="JACGWZ010000001">
    <property type="protein sequence ID" value="MBA8824203.1"/>
    <property type="molecule type" value="Genomic_DNA"/>
</dbReference>
<evidence type="ECO:0000313" key="2">
    <source>
        <dbReference type="EMBL" id="MBA8824203.1"/>
    </source>
</evidence>
<comment type="caution">
    <text evidence="2">The sequence shown here is derived from an EMBL/GenBank/DDBJ whole genome shotgun (WGS) entry which is preliminary data.</text>
</comment>
<feature type="region of interest" description="Disordered" evidence="1">
    <location>
        <begin position="1"/>
        <end position="33"/>
    </location>
</feature>
<keyword evidence="3" id="KW-1185">Reference proteome</keyword>
<sequence length="80" mass="8580">MFSPRSGRVVSAFSRVYSPDSSPPRSGPTSDAEAEFLGHGQQLALHGAFQQRVLDLRRGQLGRFHQLGAGVVLHPDVAAP</sequence>
<organism evidence="2 3">
    <name type="scientific">Halosaccharopolyspora lacisalsi</name>
    <dbReference type="NCBI Taxonomy" id="1000566"/>
    <lineage>
        <taxon>Bacteria</taxon>
        <taxon>Bacillati</taxon>
        <taxon>Actinomycetota</taxon>
        <taxon>Actinomycetes</taxon>
        <taxon>Pseudonocardiales</taxon>
        <taxon>Pseudonocardiaceae</taxon>
        <taxon>Halosaccharopolyspora</taxon>
    </lineage>
</organism>
<reference evidence="2 3" key="1">
    <citation type="submission" date="2020-07" db="EMBL/GenBank/DDBJ databases">
        <title>Sequencing the genomes of 1000 actinobacteria strains.</title>
        <authorList>
            <person name="Klenk H.-P."/>
        </authorList>
    </citation>
    <scope>NUCLEOTIDE SEQUENCE [LARGE SCALE GENOMIC DNA]</scope>
    <source>
        <strain evidence="2 3">DSM 45975</strain>
    </source>
</reference>
<dbReference type="AlphaFoldDB" id="A0A839DT15"/>
<name>A0A839DT15_9PSEU</name>
<evidence type="ECO:0000256" key="1">
    <source>
        <dbReference type="SAM" id="MobiDB-lite"/>
    </source>
</evidence>
<accession>A0A839DT15</accession>
<evidence type="ECO:0000313" key="3">
    <source>
        <dbReference type="Proteomes" id="UP000569329"/>
    </source>
</evidence>
<protein>
    <submittedName>
        <fullName evidence="2">Uncharacterized protein</fullName>
    </submittedName>
</protein>